<dbReference type="PANTHER" id="PTHR10881:SF46">
    <property type="entry name" value="GOLGIN SUBFAMILY A MEMBER 2"/>
    <property type="match status" value="1"/>
</dbReference>
<feature type="domain" description="Golgin subfamily A conserved" evidence="3">
    <location>
        <begin position="169"/>
        <end position="360"/>
    </location>
</feature>
<gene>
    <name evidence="5" type="primary">LOC102803754</name>
</gene>
<reference evidence="5" key="1">
    <citation type="submission" date="2025-08" db="UniProtKB">
        <authorList>
            <consortium name="RefSeq"/>
        </authorList>
    </citation>
    <scope>IDENTIFICATION</scope>
    <source>
        <tissue evidence="5">Testes</tissue>
    </source>
</reference>
<sequence length="384" mass="44174">MFYTSASDTEKSLSAYREDMNNKLDQLEEEKQHILTQYKAQMNDNAQLAKLYQEKEEKLEELENSVVRLKEEAGDKSKLLESMQNDKATISRALSQNKELKYQLAELQNGFVKLSNDNMDMTNKFDSEQHVTKELATRLSQQEDELNDVRDELRSNEKLLEETRAQNFELNKQLAQQSQLTDHMRHYEAQGQLTETLQRELASAQDTINILSSQNSELRVQLAALENQLTRQASNQDAAGDAGVNNKDMVDMLSSSIRQLEMEREQQAKEIAEQHEQYQSLLEQMEVIKKEQASAPAITPEGNFITKEAYETLQVAMEKLEDKFTKVMRDKAELSDKSQELEHVCMQLEGETDTIGMLYTIVYLSVVMMISDLTSQISVWAVFQ</sequence>
<feature type="domain" description="Golgin subfamily A conserved" evidence="3">
    <location>
        <begin position="15"/>
        <end position="157"/>
    </location>
</feature>
<name>A0ABM0MZ66_SACKO</name>
<dbReference type="Pfam" id="PF15070">
    <property type="entry name" value="GOLGA2L5"/>
    <property type="match status" value="2"/>
</dbReference>
<protein>
    <submittedName>
        <fullName evidence="5">Golgin subfamily A member 2-like</fullName>
    </submittedName>
</protein>
<dbReference type="GeneID" id="102803754"/>
<evidence type="ECO:0000313" key="5">
    <source>
        <dbReference type="RefSeq" id="XP_006825307.1"/>
    </source>
</evidence>
<evidence type="ECO:0000259" key="3">
    <source>
        <dbReference type="Pfam" id="PF15070"/>
    </source>
</evidence>
<dbReference type="InterPro" id="IPR024858">
    <property type="entry name" value="GOLGA"/>
</dbReference>
<accession>A0ABM0MZ66</accession>
<dbReference type="Proteomes" id="UP000694865">
    <property type="component" value="Unplaced"/>
</dbReference>
<organism evidence="4 5">
    <name type="scientific">Saccoglossus kowalevskii</name>
    <name type="common">Acorn worm</name>
    <dbReference type="NCBI Taxonomy" id="10224"/>
    <lineage>
        <taxon>Eukaryota</taxon>
        <taxon>Metazoa</taxon>
        <taxon>Hemichordata</taxon>
        <taxon>Enteropneusta</taxon>
        <taxon>Harrimaniidae</taxon>
        <taxon>Saccoglossus</taxon>
    </lineage>
</organism>
<evidence type="ECO:0000313" key="4">
    <source>
        <dbReference type="Proteomes" id="UP000694865"/>
    </source>
</evidence>
<proteinExistence type="predicted"/>
<evidence type="ECO:0000256" key="2">
    <source>
        <dbReference type="SAM" id="Coils"/>
    </source>
</evidence>
<keyword evidence="4" id="KW-1185">Reference proteome</keyword>
<keyword evidence="1 2" id="KW-0175">Coiled coil</keyword>
<dbReference type="RefSeq" id="XP_006825307.1">
    <property type="nucleotide sequence ID" value="XM_006825244.1"/>
</dbReference>
<dbReference type="InterPro" id="IPR043976">
    <property type="entry name" value="GOLGA_cons_dom"/>
</dbReference>
<evidence type="ECO:0000256" key="1">
    <source>
        <dbReference type="ARBA" id="ARBA00023054"/>
    </source>
</evidence>
<dbReference type="PANTHER" id="PTHR10881">
    <property type="entry name" value="GOLGIN SUBFAMILY A MEMBER-RELATED"/>
    <property type="match status" value="1"/>
</dbReference>
<feature type="coiled-coil region" evidence="2">
    <location>
        <begin position="10"/>
        <end position="351"/>
    </location>
</feature>